<dbReference type="PROSITE" id="PS50088">
    <property type="entry name" value="ANK_REPEAT"/>
    <property type="match status" value="13"/>
</dbReference>
<dbReference type="Pfam" id="PF00023">
    <property type="entry name" value="Ank"/>
    <property type="match status" value="2"/>
</dbReference>
<dbReference type="InterPro" id="IPR036770">
    <property type="entry name" value="Ankyrin_rpt-contain_sf"/>
</dbReference>
<dbReference type="AlphaFoldDB" id="A0AAD6Z0U5"/>
<organism evidence="6 7">
    <name type="scientific">Mycena albidolilacea</name>
    <dbReference type="NCBI Taxonomy" id="1033008"/>
    <lineage>
        <taxon>Eukaryota</taxon>
        <taxon>Fungi</taxon>
        <taxon>Dikarya</taxon>
        <taxon>Basidiomycota</taxon>
        <taxon>Agaricomycotina</taxon>
        <taxon>Agaricomycetes</taxon>
        <taxon>Agaricomycetidae</taxon>
        <taxon>Agaricales</taxon>
        <taxon>Marasmiineae</taxon>
        <taxon>Mycenaceae</taxon>
        <taxon>Mycena</taxon>
    </lineage>
</organism>
<dbReference type="PANTHER" id="PTHR46224:SF64">
    <property type="entry name" value="IQ MOTIF AND ANKYRIN REPEAT DOMAIN-CONTAINING PROTEIN 1"/>
    <property type="match status" value="1"/>
</dbReference>
<feature type="repeat" description="ANK" evidence="2">
    <location>
        <begin position="613"/>
        <end position="645"/>
    </location>
</feature>
<dbReference type="Gene3D" id="1.25.40.20">
    <property type="entry name" value="Ankyrin repeat-containing domain"/>
    <property type="match status" value="4"/>
</dbReference>
<feature type="domain" description="GPI inositol-deacylase winged helix" evidence="4">
    <location>
        <begin position="343"/>
        <end position="423"/>
    </location>
</feature>
<feature type="repeat" description="ANK" evidence="2">
    <location>
        <begin position="580"/>
        <end position="612"/>
    </location>
</feature>
<evidence type="ECO:0000259" key="5">
    <source>
        <dbReference type="Pfam" id="PF24883"/>
    </source>
</evidence>
<dbReference type="InterPro" id="IPR002110">
    <property type="entry name" value="Ankyrin_rpt"/>
</dbReference>
<evidence type="ECO:0000313" key="6">
    <source>
        <dbReference type="EMBL" id="KAJ7302491.1"/>
    </source>
</evidence>
<dbReference type="Pfam" id="PF12796">
    <property type="entry name" value="Ank_2"/>
    <property type="match status" value="4"/>
</dbReference>
<feature type="repeat" description="ANK" evidence="2">
    <location>
        <begin position="646"/>
        <end position="678"/>
    </location>
</feature>
<feature type="repeat" description="ANK" evidence="2">
    <location>
        <begin position="778"/>
        <end position="810"/>
    </location>
</feature>
<feature type="domain" description="Nephrocystin 3-like N-terminal" evidence="5">
    <location>
        <begin position="91"/>
        <end position="236"/>
    </location>
</feature>
<feature type="repeat" description="ANK" evidence="2">
    <location>
        <begin position="913"/>
        <end position="942"/>
    </location>
</feature>
<evidence type="ECO:0000259" key="4">
    <source>
        <dbReference type="Pfam" id="PF22939"/>
    </source>
</evidence>
<keyword evidence="7" id="KW-1185">Reference proteome</keyword>
<feature type="compositionally biased region" description="Gly residues" evidence="3">
    <location>
        <begin position="12"/>
        <end position="34"/>
    </location>
</feature>
<feature type="region of interest" description="Disordered" evidence="3">
    <location>
        <begin position="1"/>
        <end position="40"/>
    </location>
</feature>
<keyword evidence="2" id="KW-0040">ANK repeat</keyword>
<dbReference type="Pfam" id="PF22939">
    <property type="entry name" value="WHD_GPIID"/>
    <property type="match status" value="1"/>
</dbReference>
<sequence>MSRDPGTMHVHGGFGGPSGEGHGQGTGGPGGIGQGPTLHMGRVENLNIGSQKEAEIWDQMEDTKRRTIIEWLSPLNFFLRQQDISKTRQRGTGEWLLDDPKFMGWKSNPGKVLWCPGILEHLTGQSKNKNIGVACIYFNHKETQIQTLDNLLAGLWRQFIWKKPLGSAVQLYEHHVEKQTRPSHEDMQKLLSSALIWFTQIYIILDGVDEYPAEWWSQLAKALTNLGPLNLLVMSRPHIAPTKLFLNVVTLEIRANDKDILSYVDTQVQESQRLSELIADKPELQGEISSRICSNVEGMFLLAKLHIEALSKTATIKAVRQALQKLPKDLDATYENVITRINAQGEEDRKIAQSTLTWVVNARRPLTSLELCVALAIEPKTTELNNDNMSTIGIILSACAGLVIVEEHSSLVRLVHFTAQSYLDRIQIEKFPDAHFEITQSLLTYLQFEQFVDKKALSRDKGSRLLQYCQYCLVHAQQCEGQLKDEILGFLREARKWQEQKWELDWWDHPPWNFRDWPDSPSSLWVAASANLVETASHLIELAQKCPDGQELTVAAYYGHQKICQLLLKKGANVNAQGGRYGNALQAAASGGHANIVQVLLDKGADVNAQGGKYSNALQAAASGGHDKVVQVLLDKGADVNAQGGEYGNALQVAASRGHRKVVQVLLDKGADVNARGGKYGNALQAAASRGHDKVVQVLLGKGTDVNAQGGEYGNALQAAASGGHRKVVQVLLDKGADVNAQGGKYGNALQAAASRGHGKVVQVLHGKGVDVNAQGGEYGNALQAAASGGHRKVVQVLLDKGADVNAQGGLYGNALQATASGGHDKVVQVLLDKGADVNAQGGEYGNALQAAASGGHDKVVQVLLDKGADVNAQGGEYGNALQAAASGGHRKVVQVLLDKGADVNAQGGFYGNALQAAASGGHDKVVQVLLDKGADVNAQGGFYGNALQAAASEGYNNIVQVLLDKGGDVNAQGGFYHNALHAAASEGYNKIVQVLLDKGADMNAQGGFYGNALQAAASGGHEKDTP</sequence>
<dbReference type="InterPro" id="IPR051616">
    <property type="entry name" value="Cul2-RING_E3_ligase_SR"/>
</dbReference>
<dbReference type="InterPro" id="IPR056884">
    <property type="entry name" value="NPHP3-like_N"/>
</dbReference>
<evidence type="ECO:0000256" key="3">
    <source>
        <dbReference type="SAM" id="MobiDB-lite"/>
    </source>
</evidence>
<feature type="repeat" description="ANK" evidence="2">
    <location>
        <begin position="814"/>
        <end position="843"/>
    </location>
</feature>
<dbReference type="InterPro" id="IPR054471">
    <property type="entry name" value="GPIID_WHD"/>
</dbReference>
<dbReference type="EMBL" id="JARIHO010000115">
    <property type="protein sequence ID" value="KAJ7302491.1"/>
    <property type="molecule type" value="Genomic_DNA"/>
</dbReference>
<keyword evidence="1" id="KW-0677">Repeat</keyword>
<evidence type="ECO:0000256" key="1">
    <source>
        <dbReference type="ARBA" id="ARBA00022737"/>
    </source>
</evidence>
<dbReference type="Pfam" id="PF24883">
    <property type="entry name" value="NPHP3_N"/>
    <property type="match status" value="1"/>
</dbReference>
<feature type="repeat" description="ANK" evidence="2">
    <location>
        <begin position="552"/>
        <end position="579"/>
    </location>
</feature>
<feature type="repeat" description="ANK" evidence="2">
    <location>
        <begin position="679"/>
        <end position="711"/>
    </location>
</feature>
<accession>A0AAD6Z0U5</accession>
<evidence type="ECO:0000313" key="7">
    <source>
        <dbReference type="Proteomes" id="UP001218218"/>
    </source>
</evidence>
<feature type="repeat" description="ANK" evidence="2">
    <location>
        <begin position="976"/>
        <end position="1008"/>
    </location>
</feature>
<dbReference type="PANTHER" id="PTHR46224">
    <property type="entry name" value="ANKYRIN REPEAT FAMILY PROTEIN"/>
    <property type="match status" value="1"/>
</dbReference>
<feature type="repeat" description="ANK" evidence="2">
    <location>
        <begin position="712"/>
        <end position="744"/>
    </location>
</feature>
<feature type="repeat" description="ANK" evidence="2">
    <location>
        <begin position="946"/>
        <end position="975"/>
    </location>
</feature>
<comment type="caution">
    <text evidence="6">The sequence shown here is derived from an EMBL/GenBank/DDBJ whole genome shotgun (WGS) entry which is preliminary data.</text>
</comment>
<dbReference type="Proteomes" id="UP001218218">
    <property type="component" value="Unassembled WGS sequence"/>
</dbReference>
<dbReference type="SMART" id="SM00248">
    <property type="entry name" value="ANK"/>
    <property type="match status" value="15"/>
</dbReference>
<name>A0AAD6Z0U5_9AGAR</name>
<feature type="repeat" description="ANK" evidence="2">
    <location>
        <begin position="844"/>
        <end position="876"/>
    </location>
</feature>
<protein>
    <submittedName>
        <fullName evidence="6">Ankyrin repeat-containing domain protein</fullName>
    </submittedName>
</protein>
<gene>
    <name evidence="6" type="ORF">DFH08DRAFT_945601</name>
</gene>
<evidence type="ECO:0000256" key="2">
    <source>
        <dbReference type="PROSITE-ProRule" id="PRU00023"/>
    </source>
</evidence>
<dbReference type="SUPFAM" id="SSF48403">
    <property type="entry name" value="Ankyrin repeat"/>
    <property type="match status" value="2"/>
</dbReference>
<feature type="repeat" description="ANK" evidence="2">
    <location>
        <begin position="877"/>
        <end position="909"/>
    </location>
</feature>
<reference evidence="6" key="1">
    <citation type="submission" date="2023-03" db="EMBL/GenBank/DDBJ databases">
        <title>Massive genome expansion in bonnet fungi (Mycena s.s.) driven by repeated elements and novel gene families across ecological guilds.</title>
        <authorList>
            <consortium name="Lawrence Berkeley National Laboratory"/>
            <person name="Harder C.B."/>
            <person name="Miyauchi S."/>
            <person name="Viragh M."/>
            <person name="Kuo A."/>
            <person name="Thoen E."/>
            <person name="Andreopoulos B."/>
            <person name="Lu D."/>
            <person name="Skrede I."/>
            <person name="Drula E."/>
            <person name="Henrissat B."/>
            <person name="Morin E."/>
            <person name="Kohler A."/>
            <person name="Barry K."/>
            <person name="LaButti K."/>
            <person name="Morin E."/>
            <person name="Salamov A."/>
            <person name="Lipzen A."/>
            <person name="Mereny Z."/>
            <person name="Hegedus B."/>
            <person name="Baldrian P."/>
            <person name="Stursova M."/>
            <person name="Weitz H."/>
            <person name="Taylor A."/>
            <person name="Grigoriev I.V."/>
            <person name="Nagy L.G."/>
            <person name="Martin F."/>
            <person name="Kauserud H."/>
        </authorList>
    </citation>
    <scope>NUCLEOTIDE SEQUENCE</scope>
    <source>
        <strain evidence="6">CBHHK002</strain>
    </source>
</reference>
<proteinExistence type="predicted"/>
<dbReference type="PROSITE" id="PS50297">
    <property type="entry name" value="ANK_REP_REGION"/>
    <property type="match status" value="10"/>
</dbReference>